<dbReference type="Gene3D" id="3.40.50.300">
    <property type="entry name" value="P-loop containing nucleotide triphosphate hydrolases"/>
    <property type="match status" value="2"/>
</dbReference>
<dbReference type="GeneID" id="82526215"/>
<evidence type="ECO:0000259" key="18">
    <source>
        <dbReference type="PROSITE" id="PS51192"/>
    </source>
</evidence>
<evidence type="ECO:0000256" key="15">
    <source>
        <dbReference type="ARBA" id="ARBA00034617"/>
    </source>
</evidence>
<dbReference type="Pfam" id="PF16124">
    <property type="entry name" value="RecQ_Zn_bind"/>
    <property type="match status" value="1"/>
</dbReference>
<keyword evidence="9" id="KW-0862">Zinc</keyword>
<dbReference type="GO" id="GO:0046872">
    <property type="term" value="F:metal ion binding"/>
    <property type="evidence" value="ECO:0007669"/>
    <property type="project" value="UniProtKB-KW"/>
</dbReference>
<comment type="cofactor">
    <cofactor evidence="1">
        <name>Mg(2+)</name>
        <dbReference type="ChEBI" id="CHEBI:18420"/>
    </cofactor>
</comment>
<dbReference type="RefSeq" id="WP_107032354.1">
    <property type="nucleotide sequence ID" value="NZ_PUEC01000015.1"/>
</dbReference>
<dbReference type="SMART" id="SM00487">
    <property type="entry name" value="DEXDc"/>
    <property type="match status" value="1"/>
</dbReference>
<dbReference type="FunFam" id="3.40.50.300:FF:000296">
    <property type="entry name" value="ATP-dependent DNA helicase RecQ"/>
    <property type="match status" value="1"/>
</dbReference>
<dbReference type="InterPro" id="IPR014001">
    <property type="entry name" value="Helicase_ATP-bd"/>
</dbReference>
<dbReference type="GO" id="GO:0006281">
    <property type="term" value="P:DNA repair"/>
    <property type="evidence" value="ECO:0007669"/>
    <property type="project" value="UniProtKB-KW"/>
</dbReference>
<dbReference type="InterPro" id="IPR036390">
    <property type="entry name" value="WH_DNA-bd_sf"/>
</dbReference>
<keyword evidence="10" id="KW-0067">ATP-binding</keyword>
<dbReference type="GO" id="GO:0006260">
    <property type="term" value="P:DNA replication"/>
    <property type="evidence" value="ECO:0007669"/>
    <property type="project" value="InterPro"/>
</dbReference>
<protein>
    <recommendedName>
        <fullName evidence="16">DNA helicase RecQ</fullName>
        <ecNumber evidence="16">5.6.2.4</ecNumber>
    </recommendedName>
</protein>
<evidence type="ECO:0000256" key="2">
    <source>
        <dbReference type="ARBA" id="ARBA00001947"/>
    </source>
</evidence>
<dbReference type="PROSITE" id="PS51194">
    <property type="entry name" value="HELICASE_CTER"/>
    <property type="match status" value="1"/>
</dbReference>
<evidence type="ECO:0000256" key="10">
    <source>
        <dbReference type="ARBA" id="ARBA00022840"/>
    </source>
</evidence>
<dbReference type="InterPro" id="IPR018982">
    <property type="entry name" value="RQC_domain"/>
</dbReference>
<evidence type="ECO:0000256" key="6">
    <source>
        <dbReference type="ARBA" id="ARBA00022763"/>
    </source>
</evidence>
<evidence type="ECO:0000256" key="8">
    <source>
        <dbReference type="ARBA" id="ARBA00022806"/>
    </source>
</evidence>
<accession>A0A2V1IMS7</accession>
<dbReference type="SMART" id="SM00490">
    <property type="entry name" value="HELICc"/>
    <property type="match status" value="1"/>
</dbReference>
<dbReference type="InterPro" id="IPR027417">
    <property type="entry name" value="P-loop_NTPase"/>
</dbReference>
<keyword evidence="4" id="KW-0479">Metal-binding</keyword>
<dbReference type="InterPro" id="IPR004589">
    <property type="entry name" value="DNA_helicase_ATP-dep_RecQ"/>
</dbReference>
<dbReference type="GO" id="GO:0005524">
    <property type="term" value="F:ATP binding"/>
    <property type="evidence" value="ECO:0007669"/>
    <property type="project" value="UniProtKB-KW"/>
</dbReference>
<comment type="cofactor">
    <cofactor evidence="2">
        <name>Zn(2+)</name>
        <dbReference type="ChEBI" id="CHEBI:29105"/>
    </cofactor>
</comment>
<feature type="domain" description="HRDC" evidence="17">
    <location>
        <begin position="533"/>
        <end position="613"/>
    </location>
</feature>
<comment type="similarity">
    <text evidence="3">Belongs to the helicase family. RecQ subfamily.</text>
</comment>
<dbReference type="SMART" id="SM00956">
    <property type="entry name" value="RQC"/>
    <property type="match status" value="1"/>
</dbReference>
<dbReference type="InterPro" id="IPR011545">
    <property type="entry name" value="DEAD/DEAH_box_helicase_dom"/>
</dbReference>
<dbReference type="InterPro" id="IPR036388">
    <property type="entry name" value="WH-like_DNA-bd_sf"/>
</dbReference>
<dbReference type="Pfam" id="PF00570">
    <property type="entry name" value="HRDC"/>
    <property type="match status" value="1"/>
</dbReference>
<keyword evidence="5" id="KW-0547">Nucleotide-binding</keyword>
<dbReference type="SMART" id="SM00341">
    <property type="entry name" value="HRDC"/>
    <property type="match status" value="1"/>
</dbReference>
<evidence type="ECO:0000256" key="3">
    <source>
        <dbReference type="ARBA" id="ARBA00005446"/>
    </source>
</evidence>
<evidence type="ECO:0000259" key="19">
    <source>
        <dbReference type="PROSITE" id="PS51194"/>
    </source>
</evidence>
<keyword evidence="14" id="KW-0413">Isomerase</keyword>
<dbReference type="Gene3D" id="1.10.10.10">
    <property type="entry name" value="Winged helix-like DNA-binding domain superfamily/Winged helix DNA-binding domain"/>
    <property type="match status" value="1"/>
</dbReference>
<evidence type="ECO:0000256" key="13">
    <source>
        <dbReference type="ARBA" id="ARBA00023204"/>
    </source>
</evidence>
<dbReference type="SUPFAM" id="SSF46785">
    <property type="entry name" value="Winged helix' DNA-binding domain"/>
    <property type="match status" value="1"/>
</dbReference>
<dbReference type="Pfam" id="PF09382">
    <property type="entry name" value="RQC"/>
    <property type="match status" value="1"/>
</dbReference>
<dbReference type="CDD" id="cd17920">
    <property type="entry name" value="DEXHc_RecQ"/>
    <property type="match status" value="1"/>
</dbReference>
<keyword evidence="12" id="KW-0233">DNA recombination</keyword>
<gene>
    <name evidence="20" type="primary">recQ</name>
    <name evidence="20" type="ORF">C5O23_07640</name>
</gene>
<dbReference type="Pfam" id="PF00271">
    <property type="entry name" value="Helicase_C"/>
    <property type="match status" value="1"/>
</dbReference>
<dbReference type="CDD" id="cd18794">
    <property type="entry name" value="SF2_C_RecQ"/>
    <property type="match status" value="1"/>
</dbReference>
<dbReference type="GO" id="GO:0005737">
    <property type="term" value="C:cytoplasm"/>
    <property type="evidence" value="ECO:0007669"/>
    <property type="project" value="TreeGrafter"/>
</dbReference>
<dbReference type="AlphaFoldDB" id="A0A2V1IMS7"/>
<evidence type="ECO:0000256" key="4">
    <source>
        <dbReference type="ARBA" id="ARBA00022723"/>
    </source>
</evidence>
<dbReference type="EMBL" id="PUEC01000015">
    <property type="protein sequence ID" value="PWB02145.1"/>
    <property type="molecule type" value="Genomic_DNA"/>
</dbReference>
<dbReference type="InterPro" id="IPR002121">
    <property type="entry name" value="HRDC_dom"/>
</dbReference>
<dbReference type="InterPro" id="IPR029491">
    <property type="entry name" value="Helicase_HTH"/>
</dbReference>
<dbReference type="PROSITE" id="PS51192">
    <property type="entry name" value="HELICASE_ATP_BIND_1"/>
    <property type="match status" value="1"/>
</dbReference>
<evidence type="ECO:0000259" key="17">
    <source>
        <dbReference type="PROSITE" id="PS50967"/>
    </source>
</evidence>
<dbReference type="SUPFAM" id="SSF52540">
    <property type="entry name" value="P-loop containing nucleoside triphosphate hydrolases"/>
    <property type="match status" value="1"/>
</dbReference>
<sequence length="714" mass="80807">MDNREEIRERAEALLRRFYGYSSFRPLQLDIISSAVEGRDSVVLMPTGGGKSICYQIPALMSEGGITIVVSPLIALMKDQVTALRSNGIPAAAVNSMQTDEENRHILEQLFSGRIKIVYISPERLLMEIDRWSRDLPVSLIAIDEAHCISQWGHDFRPDYTRLSRIKELFPHVPVMALTATADRLTRDDIATQLALRNPQLFLGSFDRPNISLRVRNNPGKKERIRYISTLIERYRHDAGIVYCISRKAAESMNDDLRALGYRSVVYHAGLPVAERNLAQEKFINGDVQVVCATVAFGMGIDKSNIRWVVHNNMPRNIESYYQEIGRAGRDGVKAEAVMFYSYSDIITLQSFVDESGQQSINAEKLKRMREFAEASLCRRRILLSYFNETMDHDCGNCDVCLNPPERMDGTVIAQKAMSAIIRTEGQAGFSMLIDILRGAARQDLMLRGFHLIKTYGAGRDLSYAEWNCYLSQLIQLGLVDIAYNESNHLKVTQYGAEVLRERREVTLARYKEPERLKGGRRRVAVEEEFTELKPAERLLAQLKEVRQKLARKEQVPPYIVLSDKVLLELVRVEPTDMEAFSKVEGVGEKKTIRYWKPFVTAIRKFKGVAEPLGTGLSHEETLLLLNAGYDVGEIAATKGIKERTVYGHIAGLIRDGKLSDFSSVITREQYLRVMAVAKENPEEMYTILADEMPPGLPGVALAISDYLLRQKDK</sequence>
<dbReference type="Pfam" id="PF14493">
    <property type="entry name" value="HTH_40"/>
    <property type="match status" value="1"/>
</dbReference>
<comment type="catalytic activity">
    <reaction evidence="15">
        <text>Couples ATP hydrolysis with the unwinding of duplex DNA by translocating in the 3'-5' direction.</text>
        <dbReference type="EC" id="5.6.2.4"/>
    </reaction>
</comment>
<keyword evidence="13" id="KW-0234">DNA repair</keyword>
<dbReference type="GO" id="GO:0009378">
    <property type="term" value="F:four-way junction helicase activity"/>
    <property type="evidence" value="ECO:0007669"/>
    <property type="project" value="TreeGrafter"/>
</dbReference>
<evidence type="ECO:0000256" key="9">
    <source>
        <dbReference type="ARBA" id="ARBA00022833"/>
    </source>
</evidence>
<dbReference type="GO" id="GO:0016787">
    <property type="term" value="F:hydrolase activity"/>
    <property type="evidence" value="ECO:0007669"/>
    <property type="project" value="UniProtKB-KW"/>
</dbReference>
<evidence type="ECO:0000256" key="14">
    <source>
        <dbReference type="ARBA" id="ARBA00023235"/>
    </source>
</evidence>
<evidence type="ECO:0000256" key="5">
    <source>
        <dbReference type="ARBA" id="ARBA00022741"/>
    </source>
</evidence>
<reference evidence="21" key="1">
    <citation type="submission" date="2018-02" db="EMBL/GenBank/DDBJ databases">
        <authorList>
            <person name="Clavel T."/>
            <person name="Strowig T."/>
        </authorList>
    </citation>
    <scope>NUCLEOTIDE SEQUENCE [LARGE SCALE GENOMIC DNA]</scope>
    <source>
        <strain evidence="21">DSM 103720</strain>
    </source>
</reference>
<evidence type="ECO:0000256" key="12">
    <source>
        <dbReference type="ARBA" id="ARBA00023172"/>
    </source>
</evidence>
<keyword evidence="8 20" id="KW-0347">Helicase</keyword>
<dbReference type="GO" id="GO:0009432">
    <property type="term" value="P:SOS response"/>
    <property type="evidence" value="ECO:0007669"/>
    <property type="project" value="UniProtKB-UniRule"/>
</dbReference>
<dbReference type="SUPFAM" id="SSF47819">
    <property type="entry name" value="HRDC-like"/>
    <property type="match status" value="1"/>
</dbReference>
<dbReference type="InterPro" id="IPR010997">
    <property type="entry name" value="HRDC-like_sf"/>
</dbReference>
<dbReference type="GO" id="GO:0030894">
    <property type="term" value="C:replisome"/>
    <property type="evidence" value="ECO:0007669"/>
    <property type="project" value="TreeGrafter"/>
</dbReference>
<dbReference type="InterPro" id="IPR006293">
    <property type="entry name" value="DNA_helicase_ATP-dep_RecQ_bac"/>
</dbReference>
<evidence type="ECO:0000256" key="16">
    <source>
        <dbReference type="NCBIfam" id="TIGR01389"/>
    </source>
</evidence>
<dbReference type="PROSITE" id="PS50967">
    <property type="entry name" value="HRDC"/>
    <property type="match status" value="1"/>
</dbReference>
<proteinExistence type="inferred from homology"/>
<dbReference type="Pfam" id="PF00270">
    <property type="entry name" value="DEAD"/>
    <property type="match status" value="1"/>
</dbReference>
<dbReference type="PANTHER" id="PTHR13710">
    <property type="entry name" value="DNA HELICASE RECQ FAMILY MEMBER"/>
    <property type="match status" value="1"/>
</dbReference>
<evidence type="ECO:0000313" key="20">
    <source>
        <dbReference type="EMBL" id="PWB02145.1"/>
    </source>
</evidence>
<evidence type="ECO:0000313" key="21">
    <source>
        <dbReference type="Proteomes" id="UP000244905"/>
    </source>
</evidence>
<keyword evidence="6" id="KW-0227">DNA damage</keyword>
<organism evidence="20 21">
    <name type="scientific">Duncaniella muris</name>
    <dbReference type="NCBI Taxonomy" id="2094150"/>
    <lineage>
        <taxon>Bacteria</taxon>
        <taxon>Pseudomonadati</taxon>
        <taxon>Bacteroidota</taxon>
        <taxon>Bacteroidia</taxon>
        <taxon>Bacteroidales</taxon>
        <taxon>Muribaculaceae</taxon>
        <taxon>Duncaniella</taxon>
    </lineage>
</organism>
<dbReference type="Gene3D" id="1.10.150.80">
    <property type="entry name" value="HRDC domain"/>
    <property type="match status" value="1"/>
</dbReference>
<dbReference type="PANTHER" id="PTHR13710:SF105">
    <property type="entry name" value="ATP-DEPENDENT DNA HELICASE Q1"/>
    <property type="match status" value="1"/>
</dbReference>
<dbReference type="Proteomes" id="UP000244905">
    <property type="component" value="Unassembled WGS sequence"/>
</dbReference>
<keyword evidence="7" id="KW-0378">Hydrolase</keyword>
<name>A0A2V1IMS7_9BACT</name>
<keyword evidence="21" id="KW-1185">Reference proteome</keyword>
<dbReference type="InterPro" id="IPR001650">
    <property type="entry name" value="Helicase_C-like"/>
</dbReference>
<dbReference type="InterPro" id="IPR044876">
    <property type="entry name" value="HRDC_dom_sf"/>
</dbReference>
<dbReference type="InterPro" id="IPR032284">
    <property type="entry name" value="RecQ_Zn-bd"/>
</dbReference>
<dbReference type="GO" id="GO:0043590">
    <property type="term" value="C:bacterial nucleoid"/>
    <property type="evidence" value="ECO:0007669"/>
    <property type="project" value="TreeGrafter"/>
</dbReference>
<dbReference type="NCBIfam" id="TIGR01389">
    <property type="entry name" value="recQ"/>
    <property type="match status" value="1"/>
</dbReference>
<feature type="domain" description="Helicase C-terminal" evidence="19">
    <location>
        <begin position="227"/>
        <end position="373"/>
    </location>
</feature>
<dbReference type="NCBIfam" id="TIGR00614">
    <property type="entry name" value="recQ_fam"/>
    <property type="match status" value="1"/>
</dbReference>
<evidence type="ECO:0000256" key="11">
    <source>
        <dbReference type="ARBA" id="ARBA00023125"/>
    </source>
</evidence>
<dbReference type="GO" id="GO:0043138">
    <property type="term" value="F:3'-5' DNA helicase activity"/>
    <property type="evidence" value="ECO:0007669"/>
    <property type="project" value="UniProtKB-EC"/>
</dbReference>
<keyword evidence="11" id="KW-0238">DNA-binding</keyword>
<dbReference type="EC" id="5.6.2.4" evidence="16"/>
<dbReference type="GO" id="GO:0006310">
    <property type="term" value="P:DNA recombination"/>
    <property type="evidence" value="ECO:0007669"/>
    <property type="project" value="UniProtKB-UniRule"/>
</dbReference>
<evidence type="ECO:0000256" key="1">
    <source>
        <dbReference type="ARBA" id="ARBA00001946"/>
    </source>
</evidence>
<dbReference type="GO" id="GO:0003677">
    <property type="term" value="F:DNA binding"/>
    <property type="evidence" value="ECO:0007669"/>
    <property type="project" value="UniProtKB-KW"/>
</dbReference>
<evidence type="ECO:0000256" key="7">
    <source>
        <dbReference type="ARBA" id="ARBA00022801"/>
    </source>
</evidence>
<feature type="domain" description="Helicase ATP-binding" evidence="18">
    <location>
        <begin position="32"/>
        <end position="200"/>
    </location>
</feature>
<comment type="caution">
    <text evidence="20">The sequence shown here is derived from an EMBL/GenBank/DDBJ whole genome shotgun (WGS) entry which is preliminary data.</text>
</comment>